<sequence>MATGSHQLFLMAADLTLASALSFVLYVLGCLFLASLSSLVIFHFSFGLLKRAKRKAKRKISLKWRAILSLVSRSTIGGMLVKILDRASSGLLEVHRSSEGERASMLKKESSSNTRVTQLTAGMPRVLKNPAVMYQEEEAETRNEYEGTSSPKQKNGILTPAVIIGLLWTPVTTVFSRLKN</sequence>
<keyword evidence="1" id="KW-1133">Transmembrane helix</keyword>
<protein>
    <submittedName>
        <fullName evidence="2">Uncharacterized protein</fullName>
    </submittedName>
</protein>
<reference evidence="2" key="1">
    <citation type="submission" date="2022-12" db="EMBL/GenBank/DDBJ databases">
        <authorList>
            <person name="Alioto T."/>
            <person name="Alioto T."/>
            <person name="Gomez Garrido J."/>
        </authorList>
    </citation>
    <scope>NUCLEOTIDE SEQUENCE</scope>
</reference>
<accession>A0AA35K098</accession>
<keyword evidence="1" id="KW-0812">Transmembrane</keyword>
<evidence type="ECO:0000256" key="1">
    <source>
        <dbReference type="SAM" id="Phobius"/>
    </source>
</evidence>
<name>A0AA35K098_9SAUR</name>
<dbReference type="EMBL" id="OX395128">
    <property type="protein sequence ID" value="CAI5769325.1"/>
    <property type="molecule type" value="Genomic_DNA"/>
</dbReference>
<keyword evidence="3" id="KW-1185">Reference proteome</keyword>
<dbReference type="Proteomes" id="UP001178461">
    <property type="component" value="Chromosome 3"/>
</dbReference>
<gene>
    <name evidence="2" type="ORF">PODLI_1B042003</name>
</gene>
<dbReference type="AlphaFoldDB" id="A0AA35K098"/>
<organism evidence="2 3">
    <name type="scientific">Podarcis lilfordi</name>
    <name type="common">Lilford's wall lizard</name>
    <dbReference type="NCBI Taxonomy" id="74358"/>
    <lineage>
        <taxon>Eukaryota</taxon>
        <taxon>Metazoa</taxon>
        <taxon>Chordata</taxon>
        <taxon>Craniata</taxon>
        <taxon>Vertebrata</taxon>
        <taxon>Euteleostomi</taxon>
        <taxon>Lepidosauria</taxon>
        <taxon>Squamata</taxon>
        <taxon>Bifurcata</taxon>
        <taxon>Unidentata</taxon>
        <taxon>Episquamata</taxon>
        <taxon>Laterata</taxon>
        <taxon>Lacertibaenia</taxon>
        <taxon>Lacertidae</taxon>
        <taxon>Podarcis</taxon>
    </lineage>
</organism>
<evidence type="ECO:0000313" key="3">
    <source>
        <dbReference type="Proteomes" id="UP001178461"/>
    </source>
</evidence>
<proteinExistence type="predicted"/>
<keyword evidence="1" id="KW-0472">Membrane</keyword>
<evidence type="ECO:0000313" key="2">
    <source>
        <dbReference type="EMBL" id="CAI5769325.1"/>
    </source>
</evidence>
<feature type="transmembrane region" description="Helical" evidence="1">
    <location>
        <begin position="20"/>
        <end position="46"/>
    </location>
</feature>